<sequence>MYKLIILDLDGTLLHTDKSISPYTLHILEKCKARGILIGIATARGETNAKNFISRVNPDIIISSGGALISCRGKFVYAAAFSPEETKRIIDTVGILTNGQSEITVDTRTGHYWNYKTDPHEIYPDWGEVIYTDYKDFRGEALKICVETTDRKTAEKIAESIGDCDFARFSDGDWYKFTKASATKANALRKVSGMLHLTPDEIISFGDDYADMGMLQICGRGVAMGNAIEEVKQAADAITDSNDNDGAAKYLEKYILEKNELPI</sequence>
<dbReference type="InterPro" id="IPR036412">
    <property type="entry name" value="HAD-like_sf"/>
</dbReference>
<protein>
    <submittedName>
        <fullName evidence="1">Cof-type HAD-IIB family hydrolase</fullName>
    </submittedName>
</protein>
<keyword evidence="2" id="KW-1185">Reference proteome</keyword>
<dbReference type="InterPro" id="IPR023214">
    <property type="entry name" value="HAD_sf"/>
</dbReference>
<dbReference type="SFLD" id="SFLDG01140">
    <property type="entry name" value="C2.B:_Phosphomannomutase_and_P"/>
    <property type="match status" value="1"/>
</dbReference>
<gene>
    <name evidence="1" type="ORF">K340107D12_10860</name>
</gene>
<dbReference type="NCBIfam" id="TIGR01484">
    <property type="entry name" value="HAD-SF-IIB"/>
    <property type="match status" value="1"/>
</dbReference>
<dbReference type="PANTHER" id="PTHR10000:SF8">
    <property type="entry name" value="HAD SUPERFAMILY HYDROLASE-LIKE, TYPE 3"/>
    <property type="match status" value="1"/>
</dbReference>
<accession>A0ABQ0BP11</accession>
<dbReference type="Gene3D" id="3.30.1240.10">
    <property type="match status" value="1"/>
</dbReference>
<dbReference type="GO" id="GO:0016787">
    <property type="term" value="F:hydrolase activity"/>
    <property type="evidence" value="ECO:0007669"/>
    <property type="project" value="UniProtKB-KW"/>
</dbReference>
<dbReference type="Gene3D" id="3.40.50.1000">
    <property type="entry name" value="HAD superfamily/HAD-like"/>
    <property type="match status" value="1"/>
</dbReference>
<name>A0ABQ0BP11_9FIRM</name>
<dbReference type="PANTHER" id="PTHR10000">
    <property type="entry name" value="PHOSPHOSERINE PHOSPHATASE"/>
    <property type="match status" value="1"/>
</dbReference>
<dbReference type="NCBIfam" id="TIGR00099">
    <property type="entry name" value="Cof-subfamily"/>
    <property type="match status" value="1"/>
</dbReference>
<evidence type="ECO:0000313" key="2">
    <source>
        <dbReference type="Proteomes" id="UP001600941"/>
    </source>
</evidence>
<organism evidence="1 2">
    <name type="scientific">Blautia parvula</name>
    <dbReference type="NCBI Taxonomy" id="2877527"/>
    <lineage>
        <taxon>Bacteria</taxon>
        <taxon>Bacillati</taxon>
        <taxon>Bacillota</taxon>
        <taxon>Clostridia</taxon>
        <taxon>Lachnospirales</taxon>
        <taxon>Lachnospiraceae</taxon>
        <taxon>Blautia</taxon>
    </lineage>
</organism>
<comment type="caution">
    <text evidence="1">The sequence shown here is derived from an EMBL/GenBank/DDBJ whole genome shotgun (WGS) entry which is preliminary data.</text>
</comment>
<dbReference type="SUPFAM" id="SSF56784">
    <property type="entry name" value="HAD-like"/>
    <property type="match status" value="1"/>
</dbReference>
<evidence type="ECO:0000313" key="1">
    <source>
        <dbReference type="EMBL" id="GAA6498270.1"/>
    </source>
</evidence>
<reference evidence="1 2" key="1">
    <citation type="submission" date="2024-04" db="EMBL/GenBank/DDBJ databases">
        <title>Defined microbial consortia suppress multidrug-resistant proinflammatory Enterobacteriaceae via ecological control.</title>
        <authorList>
            <person name="Furuichi M."/>
            <person name="Kawaguchi T."/>
            <person name="Pust M."/>
            <person name="Yasuma K."/>
            <person name="Plichta D."/>
            <person name="Hasegawa N."/>
            <person name="Ohya T."/>
            <person name="Bhattarai S."/>
            <person name="Sasajima S."/>
            <person name="Aoto Y."/>
            <person name="Tuganbaev T."/>
            <person name="Yaginuma M."/>
            <person name="Ueda M."/>
            <person name="Okahashi N."/>
            <person name="Amafuji K."/>
            <person name="Kiridooshi Y."/>
            <person name="Sugita K."/>
            <person name="Strazar M."/>
            <person name="Skelly A."/>
            <person name="Suda W."/>
            <person name="Hattori M."/>
            <person name="Nakamoto N."/>
            <person name="Caballero S."/>
            <person name="Norman J."/>
            <person name="Olle B."/>
            <person name="Tanoue T."/>
            <person name="Arita M."/>
            <person name="Bucci V."/>
            <person name="Atarashi K."/>
            <person name="Xavier R."/>
            <person name="Honda K."/>
        </authorList>
    </citation>
    <scope>NUCLEOTIDE SEQUENCE [LARGE SCALE GENOMIC DNA]</scope>
    <source>
        <strain evidence="2">k34-0107-D12</strain>
    </source>
</reference>
<proteinExistence type="predicted"/>
<dbReference type="SFLD" id="SFLDS00003">
    <property type="entry name" value="Haloacid_Dehalogenase"/>
    <property type="match status" value="1"/>
</dbReference>
<dbReference type="InterPro" id="IPR006379">
    <property type="entry name" value="HAD-SF_hydro_IIB"/>
</dbReference>
<dbReference type="RefSeq" id="WP_227210824.1">
    <property type="nucleotide sequence ID" value="NZ_BAABZQ010000001.1"/>
</dbReference>
<keyword evidence="1" id="KW-0378">Hydrolase</keyword>
<dbReference type="InterPro" id="IPR000150">
    <property type="entry name" value="Cof"/>
</dbReference>
<dbReference type="Pfam" id="PF08282">
    <property type="entry name" value="Hydrolase_3"/>
    <property type="match status" value="1"/>
</dbReference>
<dbReference type="EMBL" id="BAABZQ010000001">
    <property type="protein sequence ID" value="GAA6498270.1"/>
    <property type="molecule type" value="Genomic_DNA"/>
</dbReference>
<dbReference type="Proteomes" id="UP001600941">
    <property type="component" value="Unassembled WGS sequence"/>
</dbReference>